<dbReference type="InterPro" id="IPR011042">
    <property type="entry name" value="6-blade_b-propeller_TolB-like"/>
</dbReference>
<evidence type="ECO:0000313" key="2">
    <source>
        <dbReference type="Proteomes" id="UP000075883"/>
    </source>
</evidence>
<dbReference type="Proteomes" id="UP000075883">
    <property type="component" value="Unassembled WGS sequence"/>
</dbReference>
<reference evidence="1" key="2">
    <citation type="submission" date="2020-05" db="UniProtKB">
        <authorList>
            <consortium name="EnsemblMetazoa"/>
        </authorList>
    </citation>
    <scope>IDENTIFICATION</scope>
    <source>
        <strain evidence="1">A-37</strain>
    </source>
</reference>
<accession>A0A182MBN5</accession>
<dbReference type="EnsemblMetazoa" id="ACUA014310-RA">
    <property type="protein sequence ID" value="ACUA014310-PA"/>
    <property type="gene ID" value="ACUA014310"/>
</dbReference>
<evidence type="ECO:0000313" key="1">
    <source>
        <dbReference type="EnsemblMetazoa" id="ACUA014310-PA"/>
    </source>
</evidence>
<dbReference type="Gene3D" id="2.120.10.30">
    <property type="entry name" value="TolB, C-terminal domain"/>
    <property type="match status" value="1"/>
</dbReference>
<dbReference type="AlphaFoldDB" id="A0A182MBN5"/>
<name>A0A182MBN5_9DIPT</name>
<dbReference type="EMBL" id="AXCM01008499">
    <property type="status" value="NOT_ANNOTATED_CDS"/>
    <property type="molecule type" value="Genomic_DNA"/>
</dbReference>
<dbReference type="VEuPathDB" id="VectorBase:ACUA014310"/>
<sequence length="351" mass="40160">MENALAHDNRVRKRKWIWNQFTMKCRIFCAVLLSALVPFGHSWDLRSIGIDRFRVRHVSLYHTRAFLTIESSNASLVEATWPENTGNQWPRVLSSDWDNRSCRGLRQVLGTDIDRLARLWVLCDADRQDKLTCPPKLVIRSLLSPGTGEIHHQFRVSDNQRFHAIVVDPVAASDGDTRAFITLLDEDHVLLYSLFKRTMGKLQFQKNDLTSLHPISLSEVTINNNRLYVADTVSDRLFALPVRNIRQLAFPEDGVRKIIMKTNVTYLGRLLGRPCGLKLDFRDNLLYVLQRDGAIVKWTPGRSLKAENHRVILQQGSNITQIILGIAGKAWVVSGEYISHATFRHCMKIAI</sequence>
<dbReference type="SUPFAM" id="SSF63825">
    <property type="entry name" value="YWTD domain"/>
    <property type="match status" value="1"/>
</dbReference>
<protein>
    <submittedName>
        <fullName evidence="1">Uncharacterized protein</fullName>
    </submittedName>
</protein>
<organism evidence="1 2">
    <name type="scientific">Anopheles culicifacies</name>
    <dbReference type="NCBI Taxonomy" id="139723"/>
    <lineage>
        <taxon>Eukaryota</taxon>
        <taxon>Metazoa</taxon>
        <taxon>Ecdysozoa</taxon>
        <taxon>Arthropoda</taxon>
        <taxon>Hexapoda</taxon>
        <taxon>Insecta</taxon>
        <taxon>Pterygota</taxon>
        <taxon>Neoptera</taxon>
        <taxon>Endopterygota</taxon>
        <taxon>Diptera</taxon>
        <taxon>Nematocera</taxon>
        <taxon>Culicoidea</taxon>
        <taxon>Culicidae</taxon>
        <taxon>Anophelinae</taxon>
        <taxon>Anopheles</taxon>
        <taxon>culicifacies species complex</taxon>
    </lineage>
</organism>
<keyword evidence="2" id="KW-1185">Reference proteome</keyword>
<reference evidence="2" key="1">
    <citation type="submission" date="2013-09" db="EMBL/GenBank/DDBJ databases">
        <title>The Genome Sequence of Anopheles culicifacies species A.</title>
        <authorList>
            <consortium name="The Broad Institute Genomics Platform"/>
            <person name="Neafsey D.E."/>
            <person name="Besansky N."/>
            <person name="Howell P."/>
            <person name="Walton C."/>
            <person name="Young S.K."/>
            <person name="Zeng Q."/>
            <person name="Gargeya S."/>
            <person name="Fitzgerald M."/>
            <person name="Haas B."/>
            <person name="Abouelleil A."/>
            <person name="Allen A.W."/>
            <person name="Alvarado L."/>
            <person name="Arachchi H.M."/>
            <person name="Berlin A.M."/>
            <person name="Chapman S.B."/>
            <person name="Gainer-Dewar J."/>
            <person name="Goldberg J."/>
            <person name="Griggs A."/>
            <person name="Gujja S."/>
            <person name="Hansen M."/>
            <person name="Howarth C."/>
            <person name="Imamovic A."/>
            <person name="Ireland A."/>
            <person name="Larimer J."/>
            <person name="McCowan C."/>
            <person name="Murphy C."/>
            <person name="Pearson M."/>
            <person name="Poon T.W."/>
            <person name="Priest M."/>
            <person name="Roberts A."/>
            <person name="Saif S."/>
            <person name="Shea T."/>
            <person name="Sisk P."/>
            <person name="Sykes S."/>
            <person name="Wortman J."/>
            <person name="Nusbaum C."/>
            <person name="Birren B."/>
        </authorList>
    </citation>
    <scope>NUCLEOTIDE SEQUENCE [LARGE SCALE GENOMIC DNA]</scope>
    <source>
        <strain evidence="2">A-37</strain>
    </source>
</reference>
<proteinExistence type="predicted"/>